<feature type="transmembrane region" description="Helical" evidence="1">
    <location>
        <begin position="107"/>
        <end position="130"/>
    </location>
</feature>
<protein>
    <submittedName>
        <fullName evidence="3">Anti-sigma factor family protein</fullName>
    </submittedName>
</protein>
<proteinExistence type="predicted"/>
<reference evidence="4" key="1">
    <citation type="journal article" date="2019" name="Int. J. Syst. Evol. Microbiol.">
        <title>The Global Catalogue of Microorganisms (GCM) 10K type strain sequencing project: providing services to taxonomists for standard genome sequencing and annotation.</title>
        <authorList>
            <consortium name="The Broad Institute Genomics Platform"/>
            <consortium name="The Broad Institute Genome Sequencing Center for Infectious Disease"/>
            <person name="Wu L."/>
            <person name="Ma J."/>
        </authorList>
    </citation>
    <scope>NUCLEOTIDE SEQUENCE [LARGE SCALE GENOMIC DNA]</scope>
    <source>
        <strain evidence="4">CGMCC 1.16026</strain>
    </source>
</reference>
<dbReference type="SUPFAM" id="SSF74653">
    <property type="entry name" value="TolA/TonB C-terminal domain"/>
    <property type="match status" value="1"/>
</dbReference>
<dbReference type="Pfam" id="PF13490">
    <property type="entry name" value="zf-HC2"/>
    <property type="match status" value="1"/>
</dbReference>
<dbReference type="Proteomes" id="UP001596391">
    <property type="component" value="Unassembled WGS sequence"/>
</dbReference>
<keyword evidence="4" id="KW-1185">Reference proteome</keyword>
<keyword evidence="1" id="KW-1133">Transmembrane helix</keyword>
<keyword evidence="1" id="KW-0812">Transmembrane</keyword>
<evidence type="ECO:0000259" key="2">
    <source>
        <dbReference type="Pfam" id="PF13490"/>
    </source>
</evidence>
<accession>A0ABW1Z7G0</accession>
<evidence type="ECO:0000256" key="1">
    <source>
        <dbReference type="SAM" id="Phobius"/>
    </source>
</evidence>
<sequence>MKLNVIPGLGNRCDSVRADFSAYIDGRVSGRRMNTIAKHLDTCSGCAQEFRVMRSMQGLLAEMGRAEMPDDLQIRLRGALRAERERQTYLPVSARLLEQWKRTLAPMALRVAGGTAVAALLLGSLTWFFAGSLSVEANDDRQAHLQGPKYLYSSVPPDPIVTGNEAPVLVMAQVDESGRVYDYSIIAGPQDNGVRRQVEQNLLSSVFKPATVFGAPVRGRVMLTFTGVSVRG</sequence>
<keyword evidence="1" id="KW-0472">Membrane</keyword>
<feature type="domain" description="Putative zinc-finger" evidence="2">
    <location>
        <begin position="13"/>
        <end position="47"/>
    </location>
</feature>
<name>A0ABW1Z7G0_9BACT</name>
<dbReference type="EMBL" id="JBHSWI010000001">
    <property type="protein sequence ID" value="MFC6645389.1"/>
    <property type="molecule type" value="Genomic_DNA"/>
</dbReference>
<dbReference type="RefSeq" id="WP_263371762.1">
    <property type="nucleotide sequence ID" value="NZ_JAGSYD010000003.1"/>
</dbReference>
<evidence type="ECO:0000313" key="4">
    <source>
        <dbReference type="Proteomes" id="UP001596391"/>
    </source>
</evidence>
<evidence type="ECO:0000313" key="3">
    <source>
        <dbReference type="EMBL" id="MFC6645389.1"/>
    </source>
</evidence>
<dbReference type="Gene3D" id="1.10.10.1320">
    <property type="entry name" value="Anti-sigma factor, zinc-finger domain"/>
    <property type="match status" value="1"/>
</dbReference>
<organism evidence="3 4">
    <name type="scientific">Granulicella cerasi</name>
    <dbReference type="NCBI Taxonomy" id="741063"/>
    <lineage>
        <taxon>Bacteria</taxon>
        <taxon>Pseudomonadati</taxon>
        <taxon>Acidobacteriota</taxon>
        <taxon>Terriglobia</taxon>
        <taxon>Terriglobales</taxon>
        <taxon>Acidobacteriaceae</taxon>
        <taxon>Granulicella</taxon>
    </lineage>
</organism>
<dbReference type="InterPro" id="IPR041916">
    <property type="entry name" value="Anti_sigma_zinc_sf"/>
</dbReference>
<dbReference type="InterPro" id="IPR027383">
    <property type="entry name" value="Znf_put"/>
</dbReference>
<comment type="caution">
    <text evidence="3">The sequence shown here is derived from an EMBL/GenBank/DDBJ whole genome shotgun (WGS) entry which is preliminary data.</text>
</comment>
<gene>
    <name evidence="3" type="ORF">ACFQBQ_07280</name>
</gene>